<evidence type="ECO:0000256" key="1">
    <source>
        <dbReference type="SAM" id="MobiDB-lite"/>
    </source>
</evidence>
<keyword evidence="4" id="KW-1185">Reference proteome</keyword>
<dbReference type="InterPro" id="IPR026180">
    <property type="entry name" value="NSL1"/>
</dbReference>
<organism evidence="3 4">
    <name type="scientific">Knipowitschia caucasica</name>
    <name type="common">Caucasian dwarf goby</name>
    <name type="synonym">Pomatoschistus caucasicus</name>
    <dbReference type="NCBI Taxonomy" id="637954"/>
    <lineage>
        <taxon>Eukaryota</taxon>
        <taxon>Metazoa</taxon>
        <taxon>Chordata</taxon>
        <taxon>Craniata</taxon>
        <taxon>Vertebrata</taxon>
        <taxon>Euteleostomi</taxon>
        <taxon>Actinopterygii</taxon>
        <taxon>Neopterygii</taxon>
        <taxon>Teleostei</taxon>
        <taxon>Neoteleostei</taxon>
        <taxon>Acanthomorphata</taxon>
        <taxon>Gobiaria</taxon>
        <taxon>Gobiiformes</taxon>
        <taxon>Gobioidei</taxon>
        <taxon>Gobiidae</taxon>
        <taxon>Gobiinae</taxon>
        <taxon>Knipowitschia</taxon>
    </lineage>
</organism>
<dbReference type="GO" id="GO:0035035">
    <property type="term" value="F:histone acetyltransferase binding"/>
    <property type="evidence" value="ECO:0007669"/>
    <property type="project" value="TreeGrafter"/>
</dbReference>
<gene>
    <name evidence="3" type="ORF">KC01_LOCUS13426</name>
</gene>
<feature type="region of interest" description="Disordered" evidence="1">
    <location>
        <begin position="119"/>
        <end position="138"/>
    </location>
</feature>
<dbReference type="PANTHER" id="PTHR22443:SF16">
    <property type="entry name" value="KAT8 REGULATORY NSL COMPLEX SUBUNIT 1-LIKE PROTEIN"/>
    <property type="match status" value="1"/>
</dbReference>
<feature type="compositionally biased region" description="Polar residues" evidence="1">
    <location>
        <begin position="610"/>
        <end position="619"/>
    </location>
</feature>
<sequence length="634" mass="71377">MAPALTKFKDGHGIHLSSPPALDSPLQSSEDLQKTVFSVLPSLDSYFQPAPILPNVSDMCLLADSDQDSYFHHSPSSTNDAESEQQFCLSESSPHFTEIKEFGQCSLAVLRALQEELDSEATASSSSDDETVETKTAAPDRHLSVASPLCEEQWLTERAELSSRWTWLQLRVSELEGRIQKLTELHDNICSAKGCVMLADSAAITRRQKLREMQTLSRTTPDADNEACSPTRLLHNIERQSAQLSQIVNSLLLPLNLSPISDKKFNRDFLVSGNAKRRKLSVKARQLFRDDMSCICARTRPLVSYHKPRLFRLTPMCNNNSSKIPSPRSGLALCSCSSCSSSCNPLLTSSDMDSSTLSVRMCHSNHGDSSVSILYMTDGAALHHCPRKHRRFHERKRSRRRRHRLTEDKYDYFSSDDLFERGHGIVSPKHSTKRAVHRRHGKRVFNIDNVVIPASLAKVEKLQYKDILTPRWEVIDSTALIKDNADSEEDPQTEIITDEIFAQRHLPLERKEKQRWTLKGKRRCRNFSRSGGRISSCSVVLEEISVECFTHPDPDEQLSTEECLPQASWERRVFPLNEADEQSLSSEVPDCCGARSLSSSTSLNSDLIEPQSSDTTPPSSGHYMNYTISTDVEH</sequence>
<feature type="compositionally biased region" description="Low complexity" evidence="1">
    <location>
        <begin position="596"/>
        <end position="607"/>
    </location>
</feature>
<evidence type="ECO:0000313" key="4">
    <source>
        <dbReference type="Proteomes" id="UP001497482"/>
    </source>
</evidence>
<accession>A0AAV2K381</accession>
<dbReference type="AlphaFoldDB" id="A0AAV2K381"/>
<evidence type="ECO:0000313" key="3">
    <source>
        <dbReference type="EMBL" id="CAL1582893.1"/>
    </source>
</evidence>
<proteinExistence type="predicted"/>
<name>A0AAV2K381_KNICA</name>
<feature type="domain" description="PEHE" evidence="2">
    <location>
        <begin position="467"/>
        <end position="623"/>
    </location>
</feature>
<dbReference type="Gene3D" id="6.10.250.3170">
    <property type="match status" value="1"/>
</dbReference>
<dbReference type="SMART" id="SM01300">
    <property type="entry name" value="PEHE"/>
    <property type="match status" value="1"/>
</dbReference>
<evidence type="ECO:0000259" key="2">
    <source>
        <dbReference type="SMART" id="SM01300"/>
    </source>
</evidence>
<feature type="region of interest" description="Disordered" evidence="1">
    <location>
        <begin position="595"/>
        <end position="634"/>
    </location>
</feature>
<dbReference type="InterPro" id="IPR029332">
    <property type="entry name" value="PEHE_dom"/>
</dbReference>
<reference evidence="3 4" key="1">
    <citation type="submission" date="2024-04" db="EMBL/GenBank/DDBJ databases">
        <authorList>
            <person name="Waldvogel A.-M."/>
            <person name="Schoenle A."/>
        </authorList>
    </citation>
    <scope>NUCLEOTIDE SEQUENCE [LARGE SCALE GENOMIC DNA]</scope>
</reference>
<protein>
    <recommendedName>
        <fullName evidence="2">PEHE domain-containing protein</fullName>
    </recommendedName>
</protein>
<dbReference type="GO" id="GO:0044545">
    <property type="term" value="C:NSL complex"/>
    <property type="evidence" value="ECO:0007669"/>
    <property type="project" value="TreeGrafter"/>
</dbReference>
<dbReference type="Proteomes" id="UP001497482">
    <property type="component" value="Chromosome 15"/>
</dbReference>
<dbReference type="PANTHER" id="PTHR22443">
    <property type="entry name" value="NON-SPECIFIC LETHAL 1, ISOFORM M"/>
    <property type="match status" value="1"/>
</dbReference>
<dbReference type="EMBL" id="OZ035837">
    <property type="protein sequence ID" value="CAL1582893.1"/>
    <property type="molecule type" value="Genomic_DNA"/>
</dbReference>
<dbReference type="Pfam" id="PF15275">
    <property type="entry name" value="PEHE"/>
    <property type="match status" value="1"/>
</dbReference>